<comment type="caution">
    <text evidence="9">The sequence shown here is derived from an EMBL/GenBank/DDBJ whole genome shotgun (WGS) entry which is preliminary data.</text>
</comment>
<name>A0ABP0F1A3_CLALP</name>
<feature type="region of interest" description="Disordered" evidence="7">
    <location>
        <begin position="237"/>
        <end position="256"/>
    </location>
</feature>
<dbReference type="EMBL" id="CAWYQH010000001">
    <property type="protein sequence ID" value="CAK8672225.1"/>
    <property type="molecule type" value="Genomic_DNA"/>
</dbReference>
<gene>
    <name evidence="9" type="ORF">CVLEPA_LOCUS1206</name>
</gene>
<keyword evidence="10" id="KW-1185">Reference proteome</keyword>
<keyword evidence="6" id="KW-0813">Transport</keyword>
<dbReference type="Pfam" id="PF00230">
    <property type="entry name" value="MIP"/>
    <property type="match status" value="1"/>
</dbReference>
<accession>A0ABP0F1A3</accession>
<feature type="transmembrane region" description="Helical" evidence="8">
    <location>
        <begin position="128"/>
        <end position="145"/>
    </location>
</feature>
<dbReference type="InterPro" id="IPR023271">
    <property type="entry name" value="Aquaporin-like"/>
</dbReference>
<reference evidence="9 10" key="1">
    <citation type="submission" date="2024-02" db="EMBL/GenBank/DDBJ databases">
        <authorList>
            <person name="Daric V."/>
            <person name="Darras S."/>
        </authorList>
    </citation>
    <scope>NUCLEOTIDE SEQUENCE [LARGE SCALE GENOMIC DNA]</scope>
</reference>
<keyword evidence="5 8" id="KW-0472">Membrane</keyword>
<dbReference type="Proteomes" id="UP001642483">
    <property type="component" value="Unassembled WGS sequence"/>
</dbReference>
<feature type="transmembrane region" description="Helical" evidence="8">
    <location>
        <begin position="50"/>
        <end position="80"/>
    </location>
</feature>
<dbReference type="InterPro" id="IPR034294">
    <property type="entry name" value="Aquaporin_transptr"/>
</dbReference>
<dbReference type="PANTHER" id="PTHR19139">
    <property type="entry name" value="AQUAPORIN TRANSPORTER"/>
    <property type="match status" value="1"/>
</dbReference>
<comment type="subcellular location">
    <subcellularLocation>
        <location evidence="1">Membrane</location>
        <topology evidence="1">Multi-pass membrane protein</topology>
    </subcellularLocation>
</comment>
<protein>
    <submittedName>
        <fullName evidence="9">Uncharacterized protein</fullName>
    </submittedName>
</protein>
<dbReference type="PANTHER" id="PTHR19139:SF284">
    <property type="entry name" value="AQUAPORIN"/>
    <property type="match status" value="1"/>
</dbReference>
<evidence type="ECO:0000313" key="10">
    <source>
        <dbReference type="Proteomes" id="UP001642483"/>
    </source>
</evidence>
<proteinExistence type="inferred from homology"/>
<keyword evidence="4 8" id="KW-1133">Transmembrane helix</keyword>
<evidence type="ECO:0000256" key="7">
    <source>
        <dbReference type="SAM" id="MobiDB-lite"/>
    </source>
</evidence>
<dbReference type="InterPro" id="IPR000425">
    <property type="entry name" value="MIP"/>
</dbReference>
<sequence length="256" mass="27444">MKLRPEFYEEWLRPVIAEFIGQVIFVFMHMCGANTNLAVGTALAPALTDGFTVALIINLFGHISGAHVNFAVTIAVFLAGGIKLKMVLPYLVFQILGSLAGAGLAYVVNGRGTGAFSLGYGVSVERGLLLEVVTTTVLTLTAIITGVQRNSILASVAVGFSVIIAILGGFNISGAAMNPILSLGPAVASSAWDNYWIYWVGPLIGACVSGTLYRLVLADKARLYCRRHELDPQDDASDYKLEKEREAEMTEEITKV</sequence>
<evidence type="ECO:0000256" key="3">
    <source>
        <dbReference type="ARBA" id="ARBA00022692"/>
    </source>
</evidence>
<dbReference type="Gene3D" id="1.20.1080.10">
    <property type="entry name" value="Glycerol uptake facilitator protein"/>
    <property type="match status" value="1"/>
</dbReference>
<keyword evidence="3 6" id="KW-0812">Transmembrane</keyword>
<evidence type="ECO:0000256" key="8">
    <source>
        <dbReference type="SAM" id="Phobius"/>
    </source>
</evidence>
<evidence type="ECO:0000256" key="6">
    <source>
        <dbReference type="RuleBase" id="RU000477"/>
    </source>
</evidence>
<evidence type="ECO:0000256" key="1">
    <source>
        <dbReference type="ARBA" id="ARBA00004141"/>
    </source>
</evidence>
<dbReference type="SUPFAM" id="SSF81338">
    <property type="entry name" value="Aquaporin-like"/>
    <property type="match status" value="1"/>
</dbReference>
<feature type="transmembrane region" description="Helical" evidence="8">
    <location>
        <begin position="87"/>
        <end position="108"/>
    </location>
</feature>
<comment type="similarity">
    <text evidence="2 6">Belongs to the MIP/aquaporin (TC 1.A.8) family.</text>
</comment>
<evidence type="ECO:0000256" key="2">
    <source>
        <dbReference type="ARBA" id="ARBA00006175"/>
    </source>
</evidence>
<evidence type="ECO:0000256" key="4">
    <source>
        <dbReference type="ARBA" id="ARBA00022989"/>
    </source>
</evidence>
<organism evidence="9 10">
    <name type="scientific">Clavelina lepadiformis</name>
    <name type="common">Light-bulb sea squirt</name>
    <name type="synonym">Ascidia lepadiformis</name>
    <dbReference type="NCBI Taxonomy" id="159417"/>
    <lineage>
        <taxon>Eukaryota</taxon>
        <taxon>Metazoa</taxon>
        <taxon>Chordata</taxon>
        <taxon>Tunicata</taxon>
        <taxon>Ascidiacea</taxon>
        <taxon>Aplousobranchia</taxon>
        <taxon>Clavelinidae</taxon>
        <taxon>Clavelina</taxon>
    </lineage>
</organism>
<feature type="transmembrane region" description="Helical" evidence="8">
    <location>
        <begin position="152"/>
        <end position="176"/>
    </location>
</feature>
<evidence type="ECO:0000313" key="9">
    <source>
        <dbReference type="EMBL" id="CAK8672225.1"/>
    </source>
</evidence>
<evidence type="ECO:0000256" key="5">
    <source>
        <dbReference type="ARBA" id="ARBA00023136"/>
    </source>
</evidence>
<feature type="transmembrane region" description="Helical" evidence="8">
    <location>
        <begin position="196"/>
        <end position="217"/>
    </location>
</feature>
<dbReference type="PRINTS" id="PR00783">
    <property type="entry name" value="MINTRINSICP"/>
</dbReference>